<sequence>MVPSPLAQAASLANELQALQQHIAEPVEPDVGVPNAGISDRFLHPQGRGAQSWANMQIDPALQQQSTSDQQLAATLEFENRRPSYPRPIAMNPNQPQTQFADYSMGNKVSKPKVRGRFSDSRRKEVQGVRKMGACIRCRMLKKP</sequence>
<dbReference type="Proteomes" id="UP001357485">
    <property type="component" value="Unassembled WGS sequence"/>
</dbReference>
<dbReference type="PANTHER" id="PTHR35392">
    <property type="entry name" value="ZN(II)2CYS6 TRANSCRIPTION FACTOR (EUROFUNG)-RELATED-RELATED"/>
    <property type="match status" value="1"/>
</dbReference>
<feature type="non-terminal residue" evidence="1">
    <location>
        <position position="144"/>
    </location>
</feature>
<comment type="caution">
    <text evidence="1">The sequence shown here is derived from an EMBL/GenBank/DDBJ whole genome shotgun (WGS) entry which is preliminary data.</text>
</comment>
<evidence type="ECO:0008006" key="3">
    <source>
        <dbReference type="Google" id="ProtNLM"/>
    </source>
</evidence>
<dbReference type="PANTHER" id="PTHR35392:SF2">
    <property type="entry name" value="ZN(II)2CYS6 TRANSCRIPTION FACTOR (EUROFUNG)"/>
    <property type="match status" value="1"/>
</dbReference>
<organism evidence="1 2">
    <name type="scientific">Cryomyces antarcticus</name>
    <dbReference type="NCBI Taxonomy" id="329879"/>
    <lineage>
        <taxon>Eukaryota</taxon>
        <taxon>Fungi</taxon>
        <taxon>Dikarya</taxon>
        <taxon>Ascomycota</taxon>
        <taxon>Pezizomycotina</taxon>
        <taxon>Dothideomycetes</taxon>
        <taxon>Dothideomycetes incertae sedis</taxon>
        <taxon>Cryomyces</taxon>
    </lineage>
</organism>
<reference evidence="1 2" key="1">
    <citation type="submission" date="2023-08" db="EMBL/GenBank/DDBJ databases">
        <title>Black Yeasts Isolated from many extreme environments.</title>
        <authorList>
            <person name="Coleine C."/>
            <person name="Stajich J.E."/>
            <person name="Selbmann L."/>
        </authorList>
    </citation>
    <scope>NUCLEOTIDE SEQUENCE [LARGE SCALE GENOMIC DNA]</scope>
    <source>
        <strain evidence="1 2">CCFEE 536</strain>
    </source>
</reference>
<proteinExistence type="predicted"/>
<protein>
    <recommendedName>
        <fullName evidence="3">GATA-type domain-containing protein</fullName>
    </recommendedName>
</protein>
<keyword evidence="2" id="KW-1185">Reference proteome</keyword>
<gene>
    <name evidence="1" type="ORF">LTR16_008774</name>
</gene>
<accession>A0ABR0LUD7</accession>
<dbReference type="InterPro" id="IPR052973">
    <property type="entry name" value="Fungal_sec-metab_reg_TF"/>
</dbReference>
<name>A0ABR0LUD7_9PEZI</name>
<evidence type="ECO:0000313" key="2">
    <source>
        <dbReference type="Proteomes" id="UP001357485"/>
    </source>
</evidence>
<dbReference type="EMBL" id="JAVRRA010010359">
    <property type="protein sequence ID" value="KAK5242099.1"/>
    <property type="molecule type" value="Genomic_DNA"/>
</dbReference>
<evidence type="ECO:0000313" key="1">
    <source>
        <dbReference type="EMBL" id="KAK5242099.1"/>
    </source>
</evidence>